<dbReference type="Proteomes" id="UP001597218">
    <property type="component" value="Unassembled WGS sequence"/>
</dbReference>
<dbReference type="PANTHER" id="PTHR40070">
    <property type="entry name" value="UPF0478 PROTEIN YTXG"/>
    <property type="match status" value="1"/>
</dbReference>
<feature type="transmembrane region" description="Helical" evidence="1">
    <location>
        <begin position="6"/>
        <end position="27"/>
    </location>
</feature>
<dbReference type="Pfam" id="PF06103">
    <property type="entry name" value="DUF948"/>
    <property type="match status" value="1"/>
</dbReference>
<protein>
    <submittedName>
        <fullName evidence="2">DUF948 domain-containing protein</fullName>
    </submittedName>
</protein>
<dbReference type="InterPro" id="IPR009293">
    <property type="entry name" value="UPF0478"/>
</dbReference>
<dbReference type="EMBL" id="JBHUGI010000024">
    <property type="protein sequence ID" value="MFD1928201.1"/>
    <property type="molecule type" value="Genomic_DNA"/>
</dbReference>
<dbReference type="RefSeq" id="WP_381537331.1">
    <property type="nucleotide sequence ID" value="NZ_JBHUGI010000024.1"/>
</dbReference>
<keyword evidence="1" id="KW-0812">Transmembrane</keyword>
<keyword evidence="1" id="KW-1133">Transmembrane helix</keyword>
<gene>
    <name evidence="2" type="ORF">ACFSFY_09035</name>
</gene>
<comment type="caution">
    <text evidence="2">The sequence shown here is derived from an EMBL/GenBank/DDBJ whole genome shotgun (WGS) entry which is preliminary data.</text>
</comment>
<proteinExistence type="predicted"/>
<dbReference type="PANTHER" id="PTHR40070:SF1">
    <property type="entry name" value="UPF0478 PROTEIN YTXG"/>
    <property type="match status" value="1"/>
</dbReference>
<keyword evidence="1" id="KW-0472">Membrane</keyword>
<reference evidence="3" key="1">
    <citation type="journal article" date="2019" name="Int. J. Syst. Evol. Microbiol.">
        <title>The Global Catalogue of Microorganisms (GCM) 10K type strain sequencing project: providing services to taxonomists for standard genome sequencing and annotation.</title>
        <authorList>
            <consortium name="The Broad Institute Genomics Platform"/>
            <consortium name="The Broad Institute Genome Sequencing Center for Infectious Disease"/>
            <person name="Wu L."/>
            <person name="Ma J."/>
        </authorList>
    </citation>
    <scope>NUCLEOTIDE SEQUENCE [LARGE SCALE GENOMIC DNA]</scope>
    <source>
        <strain evidence="3">CGMCC 4.7177</strain>
    </source>
</reference>
<accession>A0ABW4SFM6</accession>
<keyword evidence="3" id="KW-1185">Reference proteome</keyword>
<evidence type="ECO:0000256" key="1">
    <source>
        <dbReference type="SAM" id="Phobius"/>
    </source>
</evidence>
<sequence length="140" mass="15703">MNLMYIAIFLMAIAFAIVSIYIAKILVRVSSVLSTLGLTLEKVESQLDDSITNVESMIIETEQTVMDVERKLLATEGLFTMVSNIGDSSLMVSEQIRISTKSSAQDPRQSRFNPVVRVIQFGEFASVLFRSWHRGSKPIR</sequence>
<evidence type="ECO:0000313" key="3">
    <source>
        <dbReference type="Proteomes" id="UP001597218"/>
    </source>
</evidence>
<name>A0ABW4SFM6_9BACL</name>
<organism evidence="2 3">
    <name type="scientific">Sporosarcina siberiensis</name>
    <dbReference type="NCBI Taxonomy" id="1365606"/>
    <lineage>
        <taxon>Bacteria</taxon>
        <taxon>Bacillati</taxon>
        <taxon>Bacillota</taxon>
        <taxon>Bacilli</taxon>
        <taxon>Bacillales</taxon>
        <taxon>Caryophanaceae</taxon>
        <taxon>Sporosarcina</taxon>
    </lineage>
</organism>
<evidence type="ECO:0000313" key="2">
    <source>
        <dbReference type="EMBL" id="MFD1928201.1"/>
    </source>
</evidence>